<dbReference type="EMBL" id="JBGMDY010000004">
    <property type="protein sequence ID" value="KAL2338733.1"/>
    <property type="molecule type" value="Genomic_DNA"/>
</dbReference>
<evidence type="ECO:0000256" key="1">
    <source>
        <dbReference type="ARBA" id="ARBA00004123"/>
    </source>
</evidence>
<dbReference type="InterPro" id="IPR045239">
    <property type="entry name" value="bHLH95_bHLH"/>
</dbReference>
<dbReference type="Pfam" id="PF23133">
    <property type="entry name" value="DUF7050"/>
    <property type="match status" value="1"/>
</dbReference>
<feature type="compositionally biased region" description="Low complexity" evidence="7">
    <location>
        <begin position="52"/>
        <end position="62"/>
    </location>
</feature>
<gene>
    <name evidence="9" type="ORF">Fmac_013179</name>
</gene>
<keyword evidence="2" id="KW-0805">Transcription regulation</keyword>
<dbReference type="Pfam" id="PF00010">
    <property type="entry name" value="HLH"/>
    <property type="match status" value="1"/>
</dbReference>
<organism evidence="9 10">
    <name type="scientific">Flemingia macrophylla</name>
    <dbReference type="NCBI Taxonomy" id="520843"/>
    <lineage>
        <taxon>Eukaryota</taxon>
        <taxon>Viridiplantae</taxon>
        <taxon>Streptophyta</taxon>
        <taxon>Embryophyta</taxon>
        <taxon>Tracheophyta</taxon>
        <taxon>Spermatophyta</taxon>
        <taxon>Magnoliopsida</taxon>
        <taxon>eudicotyledons</taxon>
        <taxon>Gunneridae</taxon>
        <taxon>Pentapetalae</taxon>
        <taxon>rosids</taxon>
        <taxon>fabids</taxon>
        <taxon>Fabales</taxon>
        <taxon>Fabaceae</taxon>
        <taxon>Papilionoideae</taxon>
        <taxon>50 kb inversion clade</taxon>
        <taxon>NPAAA clade</taxon>
        <taxon>indigoferoid/millettioid clade</taxon>
        <taxon>Phaseoleae</taxon>
        <taxon>Flemingia</taxon>
    </lineage>
</organism>
<dbReference type="InterPro" id="IPR011598">
    <property type="entry name" value="bHLH_dom"/>
</dbReference>
<feature type="compositionally biased region" description="Low complexity" evidence="7">
    <location>
        <begin position="259"/>
        <end position="273"/>
    </location>
</feature>
<dbReference type="AlphaFoldDB" id="A0ABD1MTB6"/>
<dbReference type="Proteomes" id="UP001603857">
    <property type="component" value="Unassembled WGS sequence"/>
</dbReference>
<dbReference type="SMART" id="SM00353">
    <property type="entry name" value="HLH"/>
    <property type="match status" value="1"/>
</dbReference>
<dbReference type="PANTHER" id="PTHR46665:SF1">
    <property type="entry name" value="SPERMATOGENESIS- AND OOGENESIS-SPECIFIC BASIC HELIX-LOOP-HELIX-CONTAINING PROTEIN 1"/>
    <property type="match status" value="1"/>
</dbReference>
<dbReference type="PROSITE" id="PS50888">
    <property type="entry name" value="BHLH"/>
    <property type="match status" value="1"/>
</dbReference>
<evidence type="ECO:0000256" key="3">
    <source>
        <dbReference type="ARBA" id="ARBA00023125"/>
    </source>
</evidence>
<evidence type="ECO:0000256" key="7">
    <source>
        <dbReference type="SAM" id="MobiDB-lite"/>
    </source>
</evidence>
<evidence type="ECO:0000256" key="2">
    <source>
        <dbReference type="ARBA" id="ARBA00023015"/>
    </source>
</evidence>
<keyword evidence="6" id="KW-0175">Coiled coil</keyword>
<evidence type="ECO:0000256" key="5">
    <source>
        <dbReference type="ARBA" id="ARBA00023242"/>
    </source>
</evidence>
<dbReference type="InterPro" id="IPR055477">
    <property type="entry name" value="DUF7049"/>
</dbReference>
<accession>A0ABD1MTB6</accession>
<dbReference type="SUPFAM" id="SSF47459">
    <property type="entry name" value="HLH, helix-loop-helix DNA-binding domain"/>
    <property type="match status" value="1"/>
</dbReference>
<dbReference type="Pfam" id="PF23132">
    <property type="entry name" value="DUF7049"/>
    <property type="match status" value="1"/>
</dbReference>
<keyword evidence="5" id="KW-0539">Nucleus</keyword>
<reference evidence="9 10" key="1">
    <citation type="submission" date="2024-08" db="EMBL/GenBank/DDBJ databases">
        <title>Insights into the chromosomal genome structure of Flemingia macrophylla.</title>
        <authorList>
            <person name="Ding Y."/>
            <person name="Zhao Y."/>
            <person name="Bi W."/>
            <person name="Wu M."/>
            <person name="Zhao G."/>
            <person name="Gong Y."/>
            <person name="Li W."/>
            <person name="Zhang P."/>
        </authorList>
    </citation>
    <scope>NUCLEOTIDE SEQUENCE [LARGE SCALE GENOMIC DNA]</scope>
    <source>
        <strain evidence="9">DYQJB</strain>
        <tissue evidence="9">Leaf</tissue>
    </source>
</reference>
<evidence type="ECO:0000313" key="10">
    <source>
        <dbReference type="Proteomes" id="UP001603857"/>
    </source>
</evidence>
<keyword evidence="10" id="KW-1185">Reference proteome</keyword>
<dbReference type="InterPro" id="IPR036638">
    <property type="entry name" value="HLH_DNA-bd_sf"/>
</dbReference>
<comment type="caution">
    <text evidence="9">The sequence shown here is derived from an EMBL/GenBank/DDBJ whole genome shotgun (WGS) entry which is preliminary data.</text>
</comment>
<dbReference type="GO" id="GO:0003677">
    <property type="term" value="F:DNA binding"/>
    <property type="evidence" value="ECO:0007669"/>
    <property type="project" value="UniProtKB-KW"/>
</dbReference>
<dbReference type="InterPro" id="IPR055478">
    <property type="entry name" value="DUF7050"/>
</dbReference>
<evidence type="ECO:0000259" key="8">
    <source>
        <dbReference type="PROSITE" id="PS50888"/>
    </source>
</evidence>
<dbReference type="CDD" id="cd11393">
    <property type="entry name" value="bHLH_AtbHLH_like"/>
    <property type="match status" value="1"/>
</dbReference>
<feature type="compositionally biased region" description="Polar residues" evidence="7">
    <location>
        <begin position="41"/>
        <end position="51"/>
    </location>
</feature>
<keyword evidence="3" id="KW-0238">DNA-binding</keyword>
<feature type="domain" description="BHLH" evidence="8">
    <location>
        <begin position="187"/>
        <end position="236"/>
    </location>
</feature>
<evidence type="ECO:0000256" key="4">
    <source>
        <dbReference type="ARBA" id="ARBA00023163"/>
    </source>
</evidence>
<feature type="compositionally biased region" description="Basic and acidic residues" evidence="7">
    <location>
        <begin position="277"/>
        <end position="287"/>
    </location>
</feature>
<keyword evidence="4" id="KW-0804">Transcription</keyword>
<dbReference type="Gene3D" id="4.10.280.10">
    <property type="entry name" value="Helix-loop-helix DNA-binding domain"/>
    <property type="match status" value="1"/>
</dbReference>
<sequence length="356" mass="40028">MAIFMGCKKGEIELGFSNLPQVDIQTALKNLFPDQDFNVHSQSTPYQINPHSSSSSFRSLPSGTPDQCSSLGVVPTQTRRYQLAQVIPSFFPTPEGEHEAIVRALNRVISSPNSSSTSEQHQPHQILPNSDTAFTRYTPVIITTPHMGSNFHSQNLQNRLSAFFKNLNFMRMGQHDIIQEARPVSAQRHHLHMISERRRREKLNESFQELIALLPAGTKKNKASILTTAKDTMRSLMDEIEKLNVRNQQLMKTVLTAKEGSSSSSEEQEGSSSNERLNVRVSHEPECSSSEERMVKLQVTMRGESCQVDVLIRLLEFLKGVQNVNLTSMVANHITGDTAINQLTFRLRIVKMGIDE</sequence>
<dbReference type="InterPro" id="IPR044658">
    <property type="entry name" value="bHLH92/bHLH041-like"/>
</dbReference>
<dbReference type="PANTHER" id="PTHR46665">
    <property type="entry name" value="TRANSCRIPTION FACTOR BHLH041-RELATED-RELATED"/>
    <property type="match status" value="1"/>
</dbReference>
<proteinExistence type="predicted"/>
<feature type="region of interest" description="Disordered" evidence="7">
    <location>
        <begin position="255"/>
        <end position="287"/>
    </location>
</feature>
<evidence type="ECO:0000256" key="6">
    <source>
        <dbReference type="SAM" id="Coils"/>
    </source>
</evidence>
<name>A0ABD1MTB6_9FABA</name>
<dbReference type="GO" id="GO:0005634">
    <property type="term" value="C:nucleus"/>
    <property type="evidence" value="ECO:0007669"/>
    <property type="project" value="UniProtKB-SubCell"/>
</dbReference>
<evidence type="ECO:0000313" key="9">
    <source>
        <dbReference type="EMBL" id="KAL2338733.1"/>
    </source>
</evidence>
<protein>
    <recommendedName>
        <fullName evidence="8">BHLH domain-containing protein</fullName>
    </recommendedName>
</protein>
<feature type="region of interest" description="Disordered" evidence="7">
    <location>
        <begin position="41"/>
        <end position="69"/>
    </location>
</feature>
<comment type="subcellular location">
    <subcellularLocation>
        <location evidence="1">Nucleus</location>
    </subcellularLocation>
</comment>
<feature type="coiled-coil region" evidence="6">
    <location>
        <begin position="226"/>
        <end position="253"/>
    </location>
</feature>